<dbReference type="Pfam" id="PF14403">
    <property type="entry name" value="CP_ATPgrasp_2"/>
    <property type="match status" value="1"/>
</dbReference>
<organism evidence="3 4">
    <name type="scientific">Oleiharenicola lentus</name>
    <dbReference type="NCBI Taxonomy" id="2508720"/>
    <lineage>
        <taxon>Bacteria</taxon>
        <taxon>Pseudomonadati</taxon>
        <taxon>Verrucomicrobiota</taxon>
        <taxon>Opitutia</taxon>
        <taxon>Opitutales</taxon>
        <taxon>Opitutaceae</taxon>
        <taxon>Oleiharenicola</taxon>
    </lineage>
</organism>
<dbReference type="RefSeq" id="WP_129046507.1">
    <property type="nucleotide sequence ID" value="NZ_SDHX01000001.1"/>
</dbReference>
<dbReference type="Proteomes" id="UP000290218">
    <property type="component" value="Unassembled WGS sequence"/>
</dbReference>
<comment type="caution">
    <text evidence="3">The sequence shown here is derived from an EMBL/GenBank/DDBJ whole genome shotgun (WGS) entry which is preliminary data.</text>
</comment>
<feature type="domain" description="DUF403" evidence="1">
    <location>
        <begin position="513"/>
        <end position="815"/>
    </location>
</feature>
<evidence type="ECO:0000313" key="3">
    <source>
        <dbReference type="EMBL" id="RXK55141.1"/>
    </source>
</evidence>
<dbReference type="InterPro" id="IPR007296">
    <property type="entry name" value="DUF403"/>
</dbReference>
<evidence type="ECO:0000259" key="1">
    <source>
        <dbReference type="Pfam" id="PF04168"/>
    </source>
</evidence>
<dbReference type="PANTHER" id="PTHR34595:SF2">
    <property type="entry name" value="BLR2978 PROTEIN"/>
    <property type="match status" value="1"/>
</dbReference>
<dbReference type="AlphaFoldDB" id="A0A4Q1C8H1"/>
<dbReference type="InterPro" id="IPR025841">
    <property type="entry name" value="CP_ATPgrasp_2"/>
</dbReference>
<dbReference type="InterPro" id="IPR051680">
    <property type="entry name" value="ATP-dep_Glu-Cys_Ligase-2"/>
</dbReference>
<gene>
    <name evidence="3" type="ORF">ESB00_04380</name>
</gene>
<protein>
    <submittedName>
        <fullName evidence="3">Uncharacterized protein</fullName>
    </submittedName>
</protein>
<reference evidence="3 4" key="1">
    <citation type="submission" date="2019-01" db="EMBL/GenBank/DDBJ databases">
        <title>Lacunisphaera sp. strain TWA-58.</title>
        <authorList>
            <person name="Chen W.-M."/>
        </authorList>
    </citation>
    <scope>NUCLEOTIDE SEQUENCE [LARGE SCALE GENOMIC DNA]</scope>
    <source>
        <strain evidence="3 4">TWA-58</strain>
    </source>
</reference>
<dbReference type="Gene3D" id="3.30.1490.270">
    <property type="match status" value="1"/>
</dbReference>
<evidence type="ECO:0000313" key="4">
    <source>
        <dbReference type="Proteomes" id="UP000290218"/>
    </source>
</evidence>
<dbReference type="Gene3D" id="3.40.50.11290">
    <property type="match status" value="1"/>
</dbReference>
<dbReference type="PANTHER" id="PTHR34595">
    <property type="entry name" value="BLR5612 PROTEIN"/>
    <property type="match status" value="1"/>
</dbReference>
<dbReference type="Pfam" id="PF04168">
    <property type="entry name" value="Alpha-E"/>
    <property type="match status" value="1"/>
</dbReference>
<proteinExistence type="predicted"/>
<keyword evidence="4" id="KW-1185">Reference proteome</keyword>
<feature type="domain" description="Circularly permuted ATP-grasp type 2" evidence="2">
    <location>
        <begin position="88"/>
        <end position="463"/>
    </location>
</feature>
<sequence>MSAPGSSARTLLHGYAPKGSRFDECVDAAGHLRPAWAQFFSHLHGNPHVALAAANEAGHRAIVEQDVNMNVYRGERAGAQLWPLDVLPLLIGADEWADLTRGLKQRAHLFNELLRDLYGEQRFLKGGLMPAALAMQNPHFLRPVSGLSRRTPVFLHTLAVDIARSHDGRWWVIEDRLDAPSGLGYSLQNRIITRQALADVFHHAPVRRLYNFFHDYRESLESLAPCSDDPRIVLLSPGSANETYFEQAYLANYLGYTLVEGEDLTTRGRKVFLRTVGGLQQVDVVLRRLDSEYCDPLELDAASLLGVPGLLHAAHSGHVALANAPGCRALETPALLGFLEPLCRQVLGEDLFMPHAATWWCGQEGPRDYVLDNLASLVVKPTFRTAGSAAPRYGAWMGKAARHALADEIRANPSAWCAQERVFHSTTPGWHEGALRPMPFITRLYVAWHDGDYIVMPGGLTRCNPRGEDMIVSLQQGSVSKDTWILHEGLPDDPPILLSSRPAETLRHPAATPSRTANNFFWLGRYLERAGALARRLEKLEALLHDEIALLDPEVPHDTLALLFRMQDLPPAGAEADLDQLAALVRKAADDPSRSSSLTATVANLVRLLETLKVRLPHEAWQMIRHLRQRRKAGDTVACAWLRQHLTALEGLTLESMPHDTGWHFLQLGRRLERAQQLLGLLQALLPAEAGGKPPTEFRLQTLLHLADALFTYRHAYHGAVDTGAVIDWLVISADNPRSLRFQADEINRHLATLPLDLAPRAVAALRHQSVRVLGGIHLNDAARLATHPAEAAQLLRDQQRHLAALNDELSHIYFSHAEGR</sequence>
<dbReference type="SUPFAM" id="SSF56059">
    <property type="entry name" value="Glutathione synthetase ATP-binding domain-like"/>
    <property type="match status" value="1"/>
</dbReference>
<name>A0A4Q1C8H1_9BACT</name>
<accession>A0A4Q1C8H1</accession>
<dbReference type="EMBL" id="SDHX01000001">
    <property type="protein sequence ID" value="RXK55141.1"/>
    <property type="molecule type" value="Genomic_DNA"/>
</dbReference>
<evidence type="ECO:0000259" key="2">
    <source>
        <dbReference type="Pfam" id="PF14403"/>
    </source>
</evidence>
<dbReference type="OrthoDB" id="9803842at2"/>